<feature type="transmembrane region" description="Helical" evidence="6">
    <location>
        <begin position="96"/>
        <end position="122"/>
    </location>
</feature>
<feature type="transmembrane region" description="Helical" evidence="6">
    <location>
        <begin position="226"/>
        <end position="251"/>
    </location>
</feature>
<dbReference type="InterPro" id="IPR001248">
    <property type="entry name" value="Pur-cyt_permease"/>
</dbReference>
<protein>
    <submittedName>
        <fullName evidence="7">Cytosine permease</fullName>
    </submittedName>
</protein>
<feature type="transmembrane region" description="Helical" evidence="6">
    <location>
        <begin position="54"/>
        <end position="75"/>
    </location>
</feature>
<reference evidence="7 8" key="1">
    <citation type="journal article" date="2018" name="Genome Announc.">
        <title>Ignatzschineria cameli sp. nov., isolated from necrotic foot tissue of dromedaries (Camelus dromedarius) and associated maggots (Wohlfahrtia species) in Dubai.</title>
        <authorList>
            <person name="Tsang C.C."/>
            <person name="Tang J.Y."/>
            <person name="Fong J.Y."/>
            <person name="Kinne J."/>
            <person name="Lee H.H."/>
            <person name="Joseph M."/>
            <person name="Jose S."/>
            <person name="Schuster R.K."/>
            <person name="Tang Y."/>
            <person name="Sivakumar S."/>
            <person name="Chen J.H."/>
            <person name="Teng J.L."/>
            <person name="Lau S.K."/>
            <person name="Wernery U."/>
            <person name="Woo P.C."/>
        </authorList>
    </citation>
    <scope>NUCLEOTIDE SEQUENCE [LARGE SCALE GENOMIC DNA]</scope>
    <source>
        <strain evidence="7 8">KCTC 22643</strain>
    </source>
</reference>
<keyword evidence="4 6" id="KW-1133">Transmembrane helix</keyword>
<comment type="subcellular location">
    <subcellularLocation>
        <location evidence="1">Membrane</location>
        <topology evidence="1">Multi-pass membrane protein</topology>
    </subcellularLocation>
</comment>
<feature type="transmembrane region" description="Helical" evidence="6">
    <location>
        <begin position="358"/>
        <end position="377"/>
    </location>
</feature>
<proteinExistence type="inferred from homology"/>
<organism evidence="7 8">
    <name type="scientific">Ignatzschineria indica</name>
    <dbReference type="NCBI Taxonomy" id="472583"/>
    <lineage>
        <taxon>Bacteria</taxon>
        <taxon>Pseudomonadati</taxon>
        <taxon>Pseudomonadota</taxon>
        <taxon>Gammaproteobacteria</taxon>
        <taxon>Cardiobacteriales</taxon>
        <taxon>Ignatzschineriaceae</taxon>
        <taxon>Ignatzschineria</taxon>
    </lineage>
</organism>
<comment type="similarity">
    <text evidence="2">Belongs to the purine-cytosine permease (2.A.39) family.</text>
</comment>
<evidence type="ECO:0000256" key="6">
    <source>
        <dbReference type="SAM" id="Phobius"/>
    </source>
</evidence>
<dbReference type="PANTHER" id="PTHR30569">
    <property type="entry name" value="CYTOSINE TRANSPORTER CODB"/>
    <property type="match status" value="1"/>
</dbReference>
<dbReference type="GO" id="GO:0015209">
    <property type="term" value="F:cytosine transmembrane transporter activity"/>
    <property type="evidence" value="ECO:0007669"/>
    <property type="project" value="InterPro"/>
</dbReference>
<keyword evidence="5 6" id="KW-0472">Membrane</keyword>
<feature type="transmembrane region" description="Helical" evidence="6">
    <location>
        <begin position="21"/>
        <end position="42"/>
    </location>
</feature>
<evidence type="ECO:0000313" key="7">
    <source>
        <dbReference type="EMBL" id="PWD84124.1"/>
    </source>
</evidence>
<dbReference type="CDD" id="cd11484">
    <property type="entry name" value="SLC-NCS1sbd_CobB-like"/>
    <property type="match status" value="1"/>
</dbReference>
<feature type="transmembrane region" description="Helical" evidence="6">
    <location>
        <begin position="152"/>
        <end position="172"/>
    </location>
</feature>
<dbReference type="PANTHER" id="PTHR30569:SF0">
    <property type="entry name" value="CYTOSINE PERMEASE"/>
    <property type="match status" value="1"/>
</dbReference>
<dbReference type="RefSeq" id="WP_109235331.1">
    <property type="nucleotide sequence ID" value="NZ_BMXZ01000001.1"/>
</dbReference>
<evidence type="ECO:0000256" key="5">
    <source>
        <dbReference type="ARBA" id="ARBA00023136"/>
    </source>
</evidence>
<dbReference type="Proteomes" id="UP000244948">
    <property type="component" value="Unassembled WGS sequence"/>
</dbReference>
<feature type="transmembrane region" description="Helical" evidence="6">
    <location>
        <begin position="326"/>
        <end position="346"/>
    </location>
</feature>
<feature type="transmembrane region" description="Helical" evidence="6">
    <location>
        <begin position="192"/>
        <end position="214"/>
    </location>
</feature>
<dbReference type="Gene3D" id="1.10.4160.10">
    <property type="entry name" value="Hydantoin permease"/>
    <property type="match status" value="1"/>
</dbReference>
<dbReference type="Pfam" id="PF02133">
    <property type="entry name" value="Transp_cyt_pur"/>
    <property type="match status" value="1"/>
</dbReference>
<evidence type="ECO:0000256" key="4">
    <source>
        <dbReference type="ARBA" id="ARBA00022989"/>
    </source>
</evidence>
<evidence type="ECO:0000256" key="3">
    <source>
        <dbReference type="ARBA" id="ARBA00022692"/>
    </source>
</evidence>
<sequence>MSQPQDINYSQGIVPQEQRKSLISLSFIMLGLTFFSASMLAGGRVGAGLNLNNFFIAILIGNSFLAIYTAFLGYIGVKTGLTTHLLARYAFGRRGAWLPSLLLAGTQVGWFGVGVAMFVIPVSEVTGINLYLLIAIAGALMTGTMYFGIGAIAALSILAVPSMSILGIYSVWEAVDSVGGVQALAAVEPTDPLTMASALSIVIGSFISAGTLTADFLRFGRNAKTAIIAAVLAFFIGNSLMFIFGAIGTLALGKADIFDVMLIQGLIIPAILILGLNIWTTNNNALYASGLGFSSITGISSRKLSMILGFIGTISSLWLYNNFVDWLIFLSSAIPPVGTILIADFFMQKKRYEQITEMNAIFMNWNAIIAVIAGVLASYLLGGIVPLNSVIASLITYILLEKTLGAKNHIK</sequence>
<gene>
    <name evidence="7" type="ORF">DC082_00825</name>
</gene>
<keyword evidence="8" id="KW-1185">Reference proteome</keyword>
<accession>A0A2U2ALN3</accession>
<dbReference type="GO" id="GO:0005886">
    <property type="term" value="C:plasma membrane"/>
    <property type="evidence" value="ECO:0007669"/>
    <property type="project" value="TreeGrafter"/>
</dbReference>
<evidence type="ECO:0000256" key="1">
    <source>
        <dbReference type="ARBA" id="ARBA00004141"/>
    </source>
</evidence>
<comment type="caution">
    <text evidence="7">The sequence shown here is derived from an EMBL/GenBank/DDBJ whole genome shotgun (WGS) entry which is preliminary data.</text>
</comment>
<feature type="transmembrane region" description="Helical" evidence="6">
    <location>
        <begin position="128"/>
        <end position="147"/>
    </location>
</feature>
<evidence type="ECO:0000313" key="8">
    <source>
        <dbReference type="Proteomes" id="UP000244948"/>
    </source>
</evidence>
<dbReference type="NCBIfam" id="NF008241">
    <property type="entry name" value="PRK11017.1"/>
    <property type="match status" value="1"/>
</dbReference>
<dbReference type="InterPro" id="IPR030191">
    <property type="entry name" value="CodB"/>
</dbReference>
<dbReference type="AlphaFoldDB" id="A0A2U2ALN3"/>
<feature type="transmembrane region" description="Helical" evidence="6">
    <location>
        <begin position="257"/>
        <end position="279"/>
    </location>
</feature>
<keyword evidence="3 6" id="KW-0812">Transmembrane</keyword>
<name>A0A2U2ALN3_9GAMM</name>
<dbReference type="EMBL" id="QEWR01000002">
    <property type="protein sequence ID" value="PWD84124.1"/>
    <property type="molecule type" value="Genomic_DNA"/>
</dbReference>
<evidence type="ECO:0000256" key="2">
    <source>
        <dbReference type="ARBA" id="ARBA00008974"/>
    </source>
</evidence>